<reference evidence="2 3" key="1">
    <citation type="submission" date="2015-08" db="EMBL/GenBank/DDBJ databases">
        <authorList>
            <person name="Babu N.S."/>
            <person name="Beckwith C.J."/>
            <person name="Beseler K.G."/>
            <person name="Brison A."/>
            <person name="Carone J.V."/>
            <person name="Caskin T.P."/>
            <person name="Diamond M."/>
            <person name="Durham M.E."/>
            <person name="Foxe J.M."/>
            <person name="Go M."/>
            <person name="Henderson B.A."/>
            <person name="Jones I.B."/>
            <person name="McGettigan J.A."/>
            <person name="Micheletti S.J."/>
            <person name="Nasrallah M.E."/>
            <person name="Ortiz D."/>
            <person name="Piller C.R."/>
            <person name="Privatt S.R."/>
            <person name="Schneider S.L."/>
            <person name="Sharp S."/>
            <person name="Smith T.C."/>
            <person name="Stanton J.D."/>
            <person name="Ullery H.E."/>
            <person name="Wilson R.J."/>
            <person name="Serrano M.G."/>
            <person name="Buck G."/>
            <person name="Lee V."/>
            <person name="Wang Y."/>
            <person name="Carvalho R."/>
            <person name="Voegtly L."/>
            <person name="Shi R."/>
            <person name="Duckworth R."/>
            <person name="Johnson A."/>
            <person name="Loviza R."/>
            <person name="Walstead R."/>
            <person name="Shah Z."/>
            <person name="Kiflezghi M."/>
            <person name="Wade K."/>
            <person name="Ball S.L."/>
            <person name="Bradley K.W."/>
            <person name="Asai D.J."/>
            <person name="Bowman C.A."/>
            <person name="Russell D.A."/>
            <person name="Pope W.H."/>
            <person name="Jacobs-Sera D."/>
            <person name="Hendrix R.W."/>
            <person name="Hatfull G.F."/>
        </authorList>
    </citation>
    <scope>NUCLEOTIDE SEQUENCE [LARGE SCALE GENOMIC DNA]</scope>
    <source>
        <strain evidence="2 3">DSM 27710</strain>
    </source>
</reference>
<dbReference type="Gene3D" id="3.40.630.10">
    <property type="entry name" value="Zn peptidases"/>
    <property type="match status" value="1"/>
</dbReference>
<dbReference type="EMBL" id="CP012332">
    <property type="protein sequence ID" value="AKU91168.1"/>
    <property type="molecule type" value="Genomic_DNA"/>
</dbReference>
<evidence type="ECO:0000313" key="2">
    <source>
        <dbReference type="EMBL" id="AKU91168.1"/>
    </source>
</evidence>
<protein>
    <recommendedName>
        <fullName evidence="1">Peptidase M14 domain-containing protein</fullName>
    </recommendedName>
</protein>
<dbReference type="STRING" id="1391653.AKJ08_1555"/>
<proteinExistence type="predicted"/>
<dbReference type="PATRIC" id="fig|1391653.3.peg.1633"/>
<dbReference type="GO" id="GO:0006508">
    <property type="term" value="P:proteolysis"/>
    <property type="evidence" value="ECO:0007669"/>
    <property type="project" value="InterPro"/>
</dbReference>
<evidence type="ECO:0000313" key="3">
    <source>
        <dbReference type="Proteomes" id="UP000055590"/>
    </source>
</evidence>
<gene>
    <name evidence="2" type="ORF">AKJ08_1555</name>
</gene>
<dbReference type="InterPro" id="IPR000834">
    <property type="entry name" value="Peptidase_M14"/>
</dbReference>
<accession>A0A0K1PCA2</accession>
<dbReference type="SUPFAM" id="SSF53187">
    <property type="entry name" value="Zn-dependent exopeptidases"/>
    <property type="match status" value="1"/>
</dbReference>
<dbReference type="GO" id="GO:0004181">
    <property type="term" value="F:metallocarboxypeptidase activity"/>
    <property type="evidence" value="ECO:0007669"/>
    <property type="project" value="InterPro"/>
</dbReference>
<dbReference type="Pfam" id="PF00246">
    <property type="entry name" value="Peptidase_M14"/>
    <property type="match status" value="1"/>
</dbReference>
<keyword evidence="3" id="KW-1185">Reference proteome</keyword>
<feature type="domain" description="Peptidase M14" evidence="1">
    <location>
        <begin position="2"/>
        <end position="133"/>
    </location>
</feature>
<sequence>MLAQAHPGVLRFEAVGTTDVGLPLHVGVVSSDGVFDREAIKRAGRTVFFLDNGIHPGEPEGIDATMMLVRDLCAEPARLDALGSTVLVFMPIYNVDGALNRNDSSRVNQLGPELFGFRGNARHLDLNRDFVKCDSANARTFNQLFASWDPDVFVDTHTSNGADYQHTMTLIATQPDKLGGALGSFLRERMLPHLYEEMAGRGFPMCPYINTRKEIPDDGIEDFLDTPRFSTGWAALHQTIGFMPETHMLKPFGERLRSMRALIETALDFTVANGPEIMRLRAETRATDRSRRTWPLRWRLDESRSRTFRLKGYEARWEASRLGTYQRLRYDRNAPFEKEIPWFDRFVPADEVDAPAGYAIPQAWREVVERLRLNGVELRRIVVPTRLEVEAYRVRSFRTRPTPFEGRHLHEELELDRDAFAWEAQPGDWIVPLDQDRARYVVETLEPLAHDSFFRWGFFDAVLNRKERFSDYVFEDEAERLLEVEPGLRERFDAWKRENPSLLSSAESVLGFLFDACQRYREPEYLRVPVFRLLDLG</sequence>
<name>A0A0K1PCA2_9BACT</name>
<organism evidence="2 3">
    <name type="scientific">Vulgatibacter incomptus</name>
    <dbReference type="NCBI Taxonomy" id="1391653"/>
    <lineage>
        <taxon>Bacteria</taxon>
        <taxon>Pseudomonadati</taxon>
        <taxon>Myxococcota</taxon>
        <taxon>Myxococcia</taxon>
        <taxon>Myxococcales</taxon>
        <taxon>Cystobacterineae</taxon>
        <taxon>Vulgatibacteraceae</taxon>
        <taxon>Vulgatibacter</taxon>
    </lineage>
</organism>
<dbReference type="Proteomes" id="UP000055590">
    <property type="component" value="Chromosome"/>
</dbReference>
<dbReference type="KEGG" id="vin:AKJ08_1555"/>
<dbReference type="GO" id="GO:0008270">
    <property type="term" value="F:zinc ion binding"/>
    <property type="evidence" value="ECO:0007669"/>
    <property type="project" value="InterPro"/>
</dbReference>
<evidence type="ECO:0000259" key="1">
    <source>
        <dbReference type="Pfam" id="PF00246"/>
    </source>
</evidence>
<dbReference type="AlphaFoldDB" id="A0A0K1PCA2"/>